<dbReference type="Proteomes" id="UP001210925">
    <property type="component" value="Unassembled WGS sequence"/>
</dbReference>
<sequence length="286" mass="32480">MDFLKNIDPYFVLRQTSWGLATYIAGSLVFDGIHYFLHVFQNSKSKILRAIAYPHSVHHYFYNRKLKFNNSYRLLNVFCELPLELVCQSLGFYGMYYYFQNEIRIETIWILFAISAIRTGVVMLSGGEDTNHVPVDQLGVDQVPLFVTLNYHALHHVYPEAYYGSMVKLFDWVIGASYSLKGKRVLVTGASGAFGGPMIKILEKEATQVIGVHYGSDWTYEDYSKLGELFNDVDILVLAHGSKVKDAMKANCDSFVTMIELFKKIKQGQKPLVPPEVWAVGSEIGT</sequence>
<dbReference type="SUPFAM" id="SSF51735">
    <property type="entry name" value="NAD(P)-binding Rossmann-fold domains"/>
    <property type="match status" value="1"/>
</dbReference>
<dbReference type="EMBL" id="JADGKB010000037">
    <property type="protein sequence ID" value="KAJ3257583.1"/>
    <property type="molecule type" value="Genomic_DNA"/>
</dbReference>
<accession>A0AAD5UH58</accession>
<proteinExistence type="predicted"/>
<keyword evidence="1" id="KW-0472">Membrane</keyword>
<dbReference type="AlphaFoldDB" id="A0AAD5UH58"/>
<reference evidence="2" key="1">
    <citation type="submission" date="2020-05" db="EMBL/GenBank/DDBJ databases">
        <title>Phylogenomic resolution of chytrid fungi.</title>
        <authorList>
            <person name="Stajich J.E."/>
            <person name="Amses K."/>
            <person name="Simmons R."/>
            <person name="Seto K."/>
            <person name="Myers J."/>
            <person name="Bonds A."/>
            <person name="Quandt C.A."/>
            <person name="Barry K."/>
            <person name="Liu P."/>
            <person name="Grigoriev I."/>
            <person name="Longcore J.E."/>
            <person name="James T.Y."/>
        </authorList>
    </citation>
    <scope>NUCLEOTIDE SEQUENCE</scope>
    <source>
        <strain evidence="2">PLAUS21</strain>
    </source>
</reference>
<keyword evidence="3" id="KW-1185">Reference proteome</keyword>
<feature type="transmembrane region" description="Helical" evidence="1">
    <location>
        <begin position="20"/>
        <end position="40"/>
    </location>
</feature>
<keyword evidence="1" id="KW-0812">Transmembrane</keyword>
<dbReference type="Gene3D" id="3.40.50.720">
    <property type="entry name" value="NAD(P)-binding Rossmann-like Domain"/>
    <property type="match status" value="1"/>
</dbReference>
<evidence type="ECO:0000256" key="1">
    <source>
        <dbReference type="SAM" id="Phobius"/>
    </source>
</evidence>
<comment type="caution">
    <text evidence="2">The sequence shown here is derived from an EMBL/GenBank/DDBJ whole genome shotgun (WGS) entry which is preliminary data.</text>
</comment>
<protein>
    <recommendedName>
        <fullName evidence="4">Fatty acid hydroxylase domain-containing protein</fullName>
    </recommendedName>
</protein>
<dbReference type="InterPro" id="IPR036291">
    <property type="entry name" value="NAD(P)-bd_dom_sf"/>
</dbReference>
<evidence type="ECO:0000313" key="2">
    <source>
        <dbReference type="EMBL" id="KAJ3257583.1"/>
    </source>
</evidence>
<keyword evidence="1" id="KW-1133">Transmembrane helix</keyword>
<organism evidence="2 3">
    <name type="scientific">Boothiomyces macroporosus</name>
    <dbReference type="NCBI Taxonomy" id="261099"/>
    <lineage>
        <taxon>Eukaryota</taxon>
        <taxon>Fungi</taxon>
        <taxon>Fungi incertae sedis</taxon>
        <taxon>Chytridiomycota</taxon>
        <taxon>Chytridiomycota incertae sedis</taxon>
        <taxon>Chytridiomycetes</taxon>
        <taxon>Rhizophydiales</taxon>
        <taxon>Terramycetaceae</taxon>
        <taxon>Boothiomyces</taxon>
    </lineage>
</organism>
<name>A0AAD5UH58_9FUNG</name>
<feature type="transmembrane region" description="Helical" evidence="1">
    <location>
        <begin position="74"/>
        <end position="96"/>
    </location>
</feature>
<gene>
    <name evidence="2" type="ORF">HK103_004492</name>
</gene>
<evidence type="ECO:0000313" key="3">
    <source>
        <dbReference type="Proteomes" id="UP001210925"/>
    </source>
</evidence>
<evidence type="ECO:0008006" key="4">
    <source>
        <dbReference type="Google" id="ProtNLM"/>
    </source>
</evidence>